<name>A0A1I0FW43_9PSED</name>
<accession>A0A1I0FW43</accession>
<reference evidence="1 2" key="1">
    <citation type="submission" date="2016-10" db="EMBL/GenBank/DDBJ databases">
        <authorList>
            <person name="de Groot N.N."/>
        </authorList>
    </citation>
    <scope>NUCLEOTIDE SEQUENCE [LARGE SCALE GENOMIC DNA]</scope>
    <source>
        <strain evidence="1 2">DSM 11363</strain>
    </source>
</reference>
<dbReference type="OrthoDB" id="6861349at2"/>
<evidence type="ECO:0008006" key="3">
    <source>
        <dbReference type="Google" id="ProtNLM"/>
    </source>
</evidence>
<sequence length="200" mass="21798">MSTHEARSVEVEILEGEKLIGTAPTEANGSWTYTVSPFSEGIHSFTARAGGNTSETYTVVGGASELPIKEDFEDIPVGKLIIDTSIIGPKSLTEITLRKGQAKIALYPAAPADRNSLHIGNGATVEIVPKSPAKSVTFSRIPDTGVLLVTYYDKDHYFLGEINDPIHEDKIEFTHATPIGLIELKVKTNHWEVVDNFEFS</sequence>
<dbReference type="AlphaFoldDB" id="A0A1I0FW43"/>
<evidence type="ECO:0000313" key="1">
    <source>
        <dbReference type="EMBL" id="SET62476.1"/>
    </source>
</evidence>
<organism evidence="1 2">
    <name type="scientific">Pseudomonas graminis</name>
    <dbReference type="NCBI Taxonomy" id="158627"/>
    <lineage>
        <taxon>Bacteria</taxon>
        <taxon>Pseudomonadati</taxon>
        <taxon>Pseudomonadota</taxon>
        <taxon>Gammaproteobacteria</taxon>
        <taxon>Pseudomonadales</taxon>
        <taxon>Pseudomonadaceae</taxon>
        <taxon>Pseudomonas</taxon>
    </lineage>
</organism>
<evidence type="ECO:0000313" key="2">
    <source>
        <dbReference type="Proteomes" id="UP000182332"/>
    </source>
</evidence>
<dbReference type="RefSeq" id="WP_074890486.1">
    <property type="nucleotide sequence ID" value="NZ_FOHW01000018.1"/>
</dbReference>
<dbReference type="InterPro" id="IPR013783">
    <property type="entry name" value="Ig-like_fold"/>
</dbReference>
<protein>
    <recommendedName>
        <fullName evidence="3">Bacterial Ig-like domain-containing protein</fullName>
    </recommendedName>
</protein>
<proteinExistence type="predicted"/>
<dbReference type="EMBL" id="FOHW01000018">
    <property type="protein sequence ID" value="SET62476.1"/>
    <property type="molecule type" value="Genomic_DNA"/>
</dbReference>
<gene>
    <name evidence="1" type="ORF">SAMN05216197_11861</name>
</gene>
<dbReference type="Gene3D" id="2.60.40.10">
    <property type="entry name" value="Immunoglobulins"/>
    <property type="match status" value="1"/>
</dbReference>
<dbReference type="Proteomes" id="UP000182332">
    <property type="component" value="Unassembled WGS sequence"/>
</dbReference>